<dbReference type="EMBL" id="JARKIF010000036">
    <property type="protein sequence ID" value="KAJ7610188.1"/>
    <property type="molecule type" value="Genomic_DNA"/>
</dbReference>
<accession>A0AAD7B521</accession>
<proteinExistence type="predicted"/>
<name>A0AAD7B521_9AGAR</name>
<evidence type="ECO:0000313" key="2">
    <source>
        <dbReference type="EMBL" id="KAJ7610188.1"/>
    </source>
</evidence>
<gene>
    <name evidence="2" type="ORF">FB45DRAFT_1066361</name>
</gene>
<keyword evidence="3" id="KW-1185">Reference proteome</keyword>
<organism evidence="2 3">
    <name type="scientific">Roridomyces roridus</name>
    <dbReference type="NCBI Taxonomy" id="1738132"/>
    <lineage>
        <taxon>Eukaryota</taxon>
        <taxon>Fungi</taxon>
        <taxon>Dikarya</taxon>
        <taxon>Basidiomycota</taxon>
        <taxon>Agaricomycotina</taxon>
        <taxon>Agaricomycetes</taxon>
        <taxon>Agaricomycetidae</taxon>
        <taxon>Agaricales</taxon>
        <taxon>Marasmiineae</taxon>
        <taxon>Mycenaceae</taxon>
        <taxon>Roridomyces</taxon>
    </lineage>
</organism>
<comment type="caution">
    <text evidence="2">The sequence shown here is derived from an EMBL/GenBank/DDBJ whole genome shotgun (WGS) entry which is preliminary data.</text>
</comment>
<dbReference type="AlphaFoldDB" id="A0AAD7B521"/>
<sequence>MLLQFSDVPLDILLEIAKELDLSDSRHLAATCSACAALLQSPSFWIESLHRMEKIYRRPIPCTPGTDLTFLPLYKLRDMAVHAYKLRKNWASESPLPVTIRSHYIAGESYSSHILPIEGTHMVLVVFDGSLACLNTTTGEYLAKCHPDATFGQCSRPFYSAEMCSVGFARYHYDQNELAFAVFNLALPRDNHENTLGVVGSMGGEDRCLFYCRTTEPQELHRFVLVIQPTSSANAPAAFAGVAVGHDFFVFMQDHGQSAEIIHATPTHTHTTRHDHPPVTPNERPALRARELRHSHMRPPTYGILNVVKRPTEDGSAHRILFWPAEYSAAHGANDSALTVGPVCSYQHTTTIDCIAVGSSGTCVVIKDPSDAVFLLQYIRGPTPHVESRRLPIPPKVALPWQEIVLAVDDRSGVVYQARNSPDAGLPFKVFEFA</sequence>
<evidence type="ECO:0000259" key="1">
    <source>
        <dbReference type="Pfam" id="PF00646"/>
    </source>
</evidence>
<dbReference type="InterPro" id="IPR036047">
    <property type="entry name" value="F-box-like_dom_sf"/>
</dbReference>
<feature type="domain" description="F-box" evidence="1">
    <location>
        <begin position="5"/>
        <end position="46"/>
    </location>
</feature>
<reference evidence="2" key="1">
    <citation type="submission" date="2023-03" db="EMBL/GenBank/DDBJ databases">
        <title>Massive genome expansion in bonnet fungi (Mycena s.s.) driven by repeated elements and novel gene families across ecological guilds.</title>
        <authorList>
            <consortium name="Lawrence Berkeley National Laboratory"/>
            <person name="Harder C.B."/>
            <person name="Miyauchi S."/>
            <person name="Viragh M."/>
            <person name="Kuo A."/>
            <person name="Thoen E."/>
            <person name="Andreopoulos B."/>
            <person name="Lu D."/>
            <person name="Skrede I."/>
            <person name="Drula E."/>
            <person name="Henrissat B."/>
            <person name="Morin E."/>
            <person name="Kohler A."/>
            <person name="Barry K."/>
            <person name="LaButti K."/>
            <person name="Morin E."/>
            <person name="Salamov A."/>
            <person name="Lipzen A."/>
            <person name="Mereny Z."/>
            <person name="Hegedus B."/>
            <person name="Baldrian P."/>
            <person name="Stursova M."/>
            <person name="Weitz H."/>
            <person name="Taylor A."/>
            <person name="Grigoriev I.V."/>
            <person name="Nagy L.G."/>
            <person name="Martin F."/>
            <person name="Kauserud H."/>
        </authorList>
    </citation>
    <scope>NUCLEOTIDE SEQUENCE</scope>
    <source>
        <strain evidence="2">9284</strain>
    </source>
</reference>
<dbReference type="InterPro" id="IPR001810">
    <property type="entry name" value="F-box_dom"/>
</dbReference>
<dbReference type="Pfam" id="PF00646">
    <property type="entry name" value="F-box"/>
    <property type="match status" value="1"/>
</dbReference>
<dbReference type="Proteomes" id="UP001221142">
    <property type="component" value="Unassembled WGS sequence"/>
</dbReference>
<protein>
    <recommendedName>
        <fullName evidence="1">F-box domain-containing protein</fullName>
    </recommendedName>
</protein>
<dbReference type="SUPFAM" id="SSF81383">
    <property type="entry name" value="F-box domain"/>
    <property type="match status" value="1"/>
</dbReference>
<evidence type="ECO:0000313" key="3">
    <source>
        <dbReference type="Proteomes" id="UP001221142"/>
    </source>
</evidence>